<dbReference type="InterPro" id="IPR044974">
    <property type="entry name" value="Disease_R_plants"/>
</dbReference>
<proteinExistence type="predicted"/>
<keyword evidence="4" id="KW-1185">Reference proteome</keyword>
<evidence type="ECO:0000313" key="4">
    <source>
        <dbReference type="Proteomes" id="UP001151760"/>
    </source>
</evidence>
<dbReference type="EMBL" id="BQNB010013622">
    <property type="protein sequence ID" value="GJT18219.1"/>
    <property type="molecule type" value="Genomic_DNA"/>
</dbReference>
<feature type="domain" description="Disease resistance protein Roq1-like winged-helix" evidence="2">
    <location>
        <begin position="9"/>
        <end position="47"/>
    </location>
</feature>
<gene>
    <name evidence="3" type="ORF">Tco_0876925</name>
</gene>
<reference evidence="3" key="1">
    <citation type="journal article" date="2022" name="Int. J. Mol. Sci.">
        <title>Draft Genome of Tanacetum Coccineum: Genomic Comparison of Closely Related Tanacetum-Family Plants.</title>
        <authorList>
            <person name="Yamashiro T."/>
            <person name="Shiraishi A."/>
            <person name="Nakayama K."/>
            <person name="Satake H."/>
        </authorList>
    </citation>
    <scope>NUCLEOTIDE SEQUENCE</scope>
</reference>
<evidence type="ECO:0000256" key="1">
    <source>
        <dbReference type="ARBA" id="ARBA00022737"/>
    </source>
</evidence>
<dbReference type="PANTHER" id="PTHR11017:SF573">
    <property type="entry name" value="ADP-RIBOSYL CYCLASE_CYCLIC ADP-RIBOSE HYDROLASE"/>
    <property type="match status" value="1"/>
</dbReference>
<dbReference type="Gene3D" id="3.80.10.10">
    <property type="entry name" value="Ribonuclease Inhibitor"/>
    <property type="match status" value="1"/>
</dbReference>
<dbReference type="SUPFAM" id="SSF52058">
    <property type="entry name" value="L domain-like"/>
    <property type="match status" value="1"/>
</dbReference>
<sequence>MSGRNCSAKAIIEVLVDKSLITVSAKNTSLQMHELIQSMAREIVREKFDMPGNRLWISLEFHDSLSENKVREEVEVLVVLLKNGQKITVDGKAFTRMKNLRILKICSPIVGGLWQPFAVNSSGSLDFLSDGLRLFYWRGFPFKYLPSDFYPENIVAIDLSYSQIKHIWKTPKCFKSVHPSIGMLKRLVVLNLRDCKQLQNFPSRVEMDALQVLNLTGCLKVNQLPSIGGFNQDVLGSLLPIWFILINNNIRKVQKLEVLPELPPSVWEIDASDCTTLREVLGSSKDPFMNKLTGVNSSCKTVEDMERVLFSSAKSLSTHLNNFDGAYITKGYFKEFVKREMIGTQDSYMICLGYTRHTRKWKEAKNFVTFSVFEENNEDYEVKECGVRLICDEDIQQGADLSMLHGLPTPTQHGGMLNIYSGKQLVYN</sequence>
<organism evidence="3 4">
    <name type="scientific">Tanacetum coccineum</name>
    <dbReference type="NCBI Taxonomy" id="301880"/>
    <lineage>
        <taxon>Eukaryota</taxon>
        <taxon>Viridiplantae</taxon>
        <taxon>Streptophyta</taxon>
        <taxon>Embryophyta</taxon>
        <taxon>Tracheophyta</taxon>
        <taxon>Spermatophyta</taxon>
        <taxon>Magnoliopsida</taxon>
        <taxon>eudicotyledons</taxon>
        <taxon>Gunneridae</taxon>
        <taxon>Pentapetalae</taxon>
        <taxon>asterids</taxon>
        <taxon>campanulids</taxon>
        <taxon>Asterales</taxon>
        <taxon>Asteraceae</taxon>
        <taxon>Asteroideae</taxon>
        <taxon>Anthemideae</taxon>
        <taxon>Anthemidinae</taxon>
        <taxon>Tanacetum</taxon>
    </lineage>
</organism>
<dbReference type="Proteomes" id="UP001151760">
    <property type="component" value="Unassembled WGS sequence"/>
</dbReference>
<comment type="caution">
    <text evidence="3">The sequence shown here is derived from an EMBL/GenBank/DDBJ whole genome shotgun (WGS) entry which is preliminary data.</text>
</comment>
<reference evidence="3" key="2">
    <citation type="submission" date="2022-01" db="EMBL/GenBank/DDBJ databases">
        <authorList>
            <person name="Yamashiro T."/>
            <person name="Shiraishi A."/>
            <person name="Satake H."/>
            <person name="Nakayama K."/>
        </authorList>
    </citation>
    <scope>NUCLEOTIDE SEQUENCE</scope>
</reference>
<evidence type="ECO:0000313" key="3">
    <source>
        <dbReference type="EMBL" id="GJT18219.1"/>
    </source>
</evidence>
<keyword evidence="1" id="KW-0677">Repeat</keyword>
<dbReference type="InterPro" id="IPR032675">
    <property type="entry name" value="LRR_dom_sf"/>
</dbReference>
<name>A0ABQ5BZG5_9ASTR</name>
<evidence type="ECO:0000259" key="2">
    <source>
        <dbReference type="Pfam" id="PF23282"/>
    </source>
</evidence>
<accession>A0ABQ5BZG5</accession>
<dbReference type="Pfam" id="PF23282">
    <property type="entry name" value="WHD_ROQ1"/>
    <property type="match status" value="1"/>
</dbReference>
<dbReference type="PANTHER" id="PTHR11017">
    <property type="entry name" value="LEUCINE-RICH REPEAT-CONTAINING PROTEIN"/>
    <property type="match status" value="1"/>
</dbReference>
<protein>
    <submittedName>
        <fullName evidence="3">NB-ARC domains-containing protein</fullName>
    </submittedName>
</protein>
<dbReference type="InterPro" id="IPR058192">
    <property type="entry name" value="WHD_ROQ1-like"/>
</dbReference>